<accession>A0A2P2KFL4</accession>
<dbReference type="EMBL" id="GGEC01024045">
    <property type="protein sequence ID" value="MBX04529.1"/>
    <property type="molecule type" value="Transcribed_RNA"/>
</dbReference>
<evidence type="ECO:0000313" key="1">
    <source>
        <dbReference type="EMBL" id="MBX04529.1"/>
    </source>
</evidence>
<protein>
    <submittedName>
        <fullName evidence="1">Uncharacterized protein</fullName>
    </submittedName>
</protein>
<reference evidence="1" key="1">
    <citation type="submission" date="2018-02" db="EMBL/GenBank/DDBJ databases">
        <title>Rhizophora mucronata_Transcriptome.</title>
        <authorList>
            <person name="Meera S.P."/>
            <person name="Sreeshan A."/>
            <person name="Augustine A."/>
        </authorList>
    </citation>
    <scope>NUCLEOTIDE SEQUENCE</scope>
    <source>
        <tissue evidence="1">Leaf</tissue>
    </source>
</reference>
<name>A0A2P2KFL4_RHIMU</name>
<proteinExistence type="predicted"/>
<organism evidence="1">
    <name type="scientific">Rhizophora mucronata</name>
    <name type="common">Asiatic mangrove</name>
    <dbReference type="NCBI Taxonomy" id="61149"/>
    <lineage>
        <taxon>Eukaryota</taxon>
        <taxon>Viridiplantae</taxon>
        <taxon>Streptophyta</taxon>
        <taxon>Embryophyta</taxon>
        <taxon>Tracheophyta</taxon>
        <taxon>Spermatophyta</taxon>
        <taxon>Magnoliopsida</taxon>
        <taxon>eudicotyledons</taxon>
        <taxon>Gunneridae</taxon>
        <taxon>Pentapetalae</taxon>
        <taxon>rosids</taxon>
        <taxon>fabids</taxon>
        <taxon>Malpighiales</taxon>
        <taxon>Rhizophoraceae</taxon>
        <taxon>Rhizophora</taxon>
    </lineage>
</organism>
<sequence length="14" mass="1699">MYSKKRERANTIAM</sequence>